<gene>
    <name evidence="1" type="ORF">V565_012840</name>
</gene>
<accession>A0A074SYB5</accession>
<reference evidence="1 2" key="1">
    <citation type="submission" date="2013-12" db="EMBL/GenBank/DDBJ databases">
        <authorList>
            <person name="Cubeta M."/>
            <person name="Pakala S."/>
            <person name="Fedorova N."/>
            <person name="Thomas E."/>
            <person name="Dean R."/>
            <person name="Jabaji S."/>
            <person name="Neate S."/>
            <person name="Toda T."/>
            <person name="Tavantzis S."/>
            <person name="Vilgalys R."/>
            <person name="Bharathan N."/>
            <person name="Pakala S."/>
            <person name="Losada L.S."/>
            <person name="Zafar N."/>
            <person name="Nierman W."/>
        </authorList>
    </citation>
    <scope>NUCLEOTIDE SEQUENCE [LARGE SCALE GENOMIC DNA]</scope>
    <source>
        <strain evidence="1 2">123E</strain>
    </source>
</reference>
<organism evidence="1 2">
    <name type="scientific">Rhizoctonia solani 123E</name>
    <dbReference type="NCBI Taxonomy" id="1423351"/>
    <lineage>
        <taxon>Eukaryota</taxon>
        <taxon>Fungi</taxon>
        <taxon>Dikarya</taxon>
        <taxon>Basidiomycota</taxon>
        <taxon>Agaricomycotina</taxon>
        <taxon>Agaricomycetes</taxon>
        <taxon>Cantharellales</taxon>
        <taxon>Ceratobasidiaceae</taxon>
        <taxon>Rhizoctonia</taxon>
    </lineage>
</organism>
<evidence type="ECO:0000313" key="2">
    <source>
        <dbReference type="Proteomes" id="UP000027456"/>
    </source>
</evidence>
<name>A0A074SYB5_9AGAM</name>
<sequence>MVQVLPVTMPFPACSSRKCRICIQTCSLRRTSNNKRRIRLVAHIFTHLPGLRLRPACRCAIAHIHLSLWPLEGMSHLISKQPSKVINKAFAPPPVLGNRVFK</sequence>
<proteinExistence type="predicted"/>
<dbReference type="AlphaFoldDB" id="A0A074SYB5"/>
<dbReference type="Proteomes" id="UP000027456">
    <property type="component" value="Unassembled WGS sequence"/>
</dbReference>
<comment type="caution">
    <text evidence="1">The sequence shown here is derived from an EMBL/GenBank/DDBJ whole genome shotgun (WGS) entry which is preliminary data.</text>
</comment>
<dbReference type="EMBL" id="AZST01000018">
    <property type="protein sequence ID" value="KEP54812.1"/>
    <property type="molecule type" value="Genomic_DNA"/>
</dbReference>
<evidence type="ECO:0000313" key="1">
    <source>
        <dbReference type="EMBL" id="KEP54812.1"/>
    </source>
</evidence>
<protein>
    <submittedName>
        <fullName evidence="1">Uncharacterized protein</fullName>
    </submittedName>
</protein>
<keyword evidence="2" id="KW-1185">Reference proteome</keyword>
<dbReference type="HOGENOM" id="CLU_2279054_0_0_1"/>